<sequence length="251" mass="27828">MVSVILPTLNHQNPLTIVANLTAADVCIPVNAFIDSGSAGNFISGALCRQLNLKTVSSPKIYQIHAVTGRPLRQVRHMVGPLRLQIGVLHQEDIHLLVLEDSTSDVILGRPWLEQHDPNISWRTGDVLKWVIIILDMYYVCDIIESKAHLDPVYSTLRFGTSLANTSRSSFGSFCESPTQSLVDTTGLRWREAIIRCLESITTRSRTQPDPEPESPPSTVEYSCVPTADGDLPPAAIINTFCELYYRPFGL</sequence>
<evidence type="ECO:0000313" key="2">
    <source>
        <dbReference type="Proteomes" id="UP000281406"/>
    </source>
</evidence>
<protein>
    <submittedName>
        <fullName evidence="1">Retrotransposon-derived protein PEG10</fullName>
    </submittedName>
</protein>
<organism evidence="1 2">
    <name type="scientific">Anabarilius grahami</name>
    <name type="common">Kanglang fish</name>
    <name type="synonym">Barilius grahami</name>
    <dbReference type="NCBI Taxonomy" id="495550"/>
    <lineage>
        <taxon>Eukaryota</taxon>
        <taxon>Metazoa</taxon>
        <taxon>Chordata</taxon>
        <taxon>Craniata</taxon>
        <taxon>Vertebrata</taxon>
        <taxon>Euteleostomi</taxon>
        <taxon>Actinopterygii</taxon>
        <taxon>Neopterygii</taxon>
        <taxon>Teleostei</taxon>
        <taxon>Ostariophysi</taxon>
        <taxon>Cypriniformes</taxon>
        <taxon>Xenocyprididae</taxon>
        <taxon>Xenocypridinae</taxon>
        <taxon>Xenocypridinae incertae sedis</taxon>
        <taxon>Anabarilius</taxon>
    </lineage>
</organism>
<dbReference type="Pfam" id="PF13975">
    <property type="entry name" value="gag-asp_proteas"/>
    <property type="match status" value="1"/>
</dbReference>
<comment type="caution">
    <text evidence="1">The sequence shown here is derived from an EMBL/GenBank/DDBJ whole genome shotgun (WGS) entry which is preliminary data.</text>
</comment>
<dbReference type="CDD" id="cd00303">
    <property type="entry name" value="retropepsin_like"/>
    <property type="match status" value="1"/>
</dbReference>
<dbReference type="SUPFAM" id="SSF50630">
    <property type="entry name" value="Acid proteases"/>
    <property type="match status" value="1"/>
</dbReference>
<proteinExistence type="predicted"/>
<dbReference type="AlphaFoldDB" id="A0A3N0YGP5"/>
<keyword evidence="2" id="KW-1185">Reference proteome</keyword>
<name>A0A3N0YGP5_ANAGA</name>
<dbReference type="InterPro" id="IPR021109">
    <property type="entry name" value="Peptidase_aspartic_dom_sf"/>
</dbReference>
<evidence type="ECO:0000313" key="1">
    <source>
        <dbReference type="EMBL" id="ROL45317.1"/>
    </source>
</evidence>
<dbReference type="EMBL" id="RJVU01042596">
    <property type="protein sequence ID" value="ROL45317.1"/>
    <property type="molecule type" value="Genomic_DNA"/>
</dbReference>
<dbReference type="Proteomes" id="UP000281406">
    <property type="component" value="Unassembled WGS sequence"/>
</dbReference>
<accession>A0A3N0YGP5</accession>
<gene>
    <name evidence="1" type="ORF">DPX16_23745</name>
</gene>
<reference evidence="1 2" key="1">
    <citation type="submission" date="2018-10" db="EMBL/GenBank/DDBJ databases">
        <title>Genome assembly for a Yunnan-Guizhou Plateau 3E fish, Anabarilius grahami (Regan), and its evolutionary and genetic applications.</title>
        <authorList>
            <person name="Jiang W."/>
        </authorList>
    </citation>
    <scope>NUCLEOTIDE SEQUENCE [LARGE SCALE GENOMIC DNA]</scope>
    <source>
        <strain evidence="1">AG-KIZ</strain>
        <tissue evidence="1">Muscle</tissue>
    </source>
</reference>
<dbReference type="Pfam" id="PF16664">
    <property type="entry name" value="STAC2_u1"/>
    <property type="match status" value="1"/>
</dbReference>
<dbReference type="Gene3D" id="2.40.70.10">
    <property type="entry name" value="Acid Proteases"/>
    <property type="match status" value="1"/>
</dbReference>
<dbReference type="OrthoDB" id="2676613at2759"/>